<comment type="caution">
    <text evidence="2">The sequence shown here is derived from an EMBL/GenBank/DDBJ whole genome shotgun (WGS) entry which is preliminary data.</text>
</comment>
<organism evidence="2 3">
    <name type="scientific">Brachionus plicatilis</name>
    <name type="common">Marine rotifer</name>
    <name type="synonym">Brachionus muelleri</name>
    <dbReference type="NCBI Taxonomy" id="10195"/>
    <lineage>
        <taxon>Eukaryota</taxon>
        <taxon>Metazoa</taxon>
        <taxon>Spiralia</taxon>
        <taxon>Gnathifera</taxon>
        <taxon>Rotifera</taxon>
        <taxon>Eurotatoria</taxon>
        <taxon>Monogononta</taxon>
        <taxon>Pseudotrocha</taxon>
        <taxon>Ploima</taxon>
        <taxon>Brachionidae</taxon>
        <taxon>Brachionus</taxon>
    </lineage>
</organism>
<evidence type="ECO:0000256" key="1">
    <source>
        <dbReference type="SAM" id="MobiDB-lite"/>
    </source>
</evidence>
<accession>A0A3M7T6D7</accession>
<protein>
    <submittedName>
        <fullName evidence="2">Uncharacterized protein</fullName>
    </submittedName>
</protein>
<reference evidence="2 3" key="1">
    <citation type="journal article" date="2018" name="Sci. Rep.">
        <title>Genomic signatures of local adaptation to the degree of environmental predictability in rotifers.</title>
        <authorList>
            <person name="Franch-Gras L."/>
            <person name="Hahn C."/>
            <person name="Garcia-Roger E.M."/>
            <person name="Carmona M.J."/>
            <person name="Serra M."/>
            <person name="Gomez A."/>
        </authorList>
    </citation>
    <scope>NUCLEOTIDE SEQUENCE [LARGE SCALE GENOMIC DNA]</scope>
    <source>
        <strain evidence="2">HYR1</strain>
    </source>
</reference>
<evidence type="ECO:0000313" key="2">
    <source>
        <dbReference type="EMBL" id="RNA43633.1"/>
    </source>
</evidence>
<proteinExistence type="predicted"/>
<gene>
    <name evidence="2" type="ORF">BpHYR1_015139</name>
</gene>
<name>A0A3M7T6D7_BRAPC</name>
<evidence type="ECO:0000313" key="3">
    <source>
        <dbReference type="Proteomes" id="UP000276133"/>
    </source>
</evidence>
<dbReference type="EMBL" id="REGN01000199">
    <property type="protein sequence ID" value="RNA43633.1"/>
    <property type="molecule type" value="Genomic_DNA"/>
</dbReference>
<feature type="region of interest" description="Disordered" evidence="1">
    <location>
        <begin position="13"/>
        <end position="66"/>
    </location>
</feature>
<sequence>MVIKILIKHKKCRKKENTKPKNFDQKVTNNSLEGYNKKLKDTPTKNAYPEEPESESDDEGQDLIDC</sequence>
<feature type="compositionally biased region" description="Basic and acidic residues" evidence="1">
    <location>
        <begin position="15"/>
        <end position="24"/>
    </location>
</feature>
<feature type="compositionally biased region" description="Acidic residues" evidence="1">
    <location>
        <begin position="50"/>
        <end position="66"/>
    </location>
</feature>
<dbReference type="Proteomes" id="UP000276133">
    <property type="component" value="Unassembled WGS sequence"/>
</dbReference>
<keyword evidence="3" id="KW-1185">Reference proteome</keyword>
<dbReference type="AlphaFoldDB" id="A0A3M7T6D7"/>